<gene>
    <name evidence="2" type="ORF">AN1_LOCUS3644</name>
</gene>
<accession>A0A654ERH5</accession>
<evidence type="ECO:0000313" key="3">
    <source>
        <dbReference type="Proteomes" id="UP000426265"/>
    </source>
</evidence>
<proteinExistence type="predicted"/>
<dbReference type="EMBL" id="CACRSJ010000104">
    <property type="protein sequence ID" value="VYS48161.1"/>
    <property type="molecule type" value="Genomic_DNA"/>
</dbReference>
<organism evidence="2 3">
    <name type="scientific">Arabidopsis thaliana</name>
    <name type="common">Mouse-ear cress</name>
    <dbReference type="NCBI Taxonomy" id="3702"/>
    <lineage>
        <taxon>Eukaryota</taxon>
        <taxon>Viridiplantae</taxon>
        <taxon>Streptophyta</taxon>
        <taxon>Embryophyta</taxon>
        <taxon>Tracheophyta</taxon>
        <taxon>Spermatophyta</taxon>
        <taxon>Magnoliopsida</taxon>
        <taxon>eudicotyledons</taxon>
        <taxon>Gunneridae</taxon>
        <taxon>Pentapetalae</taxon>
        <taxon>rosids</taxon>
        <taxon>malvids</taxon>
        <taxon>Brassicales</taxon>
        <taxon>Brassicaceae</taxon>
        <taxon>Camelineae</taxon>
        <taxon>Arabidopsis</taxon>
    </lineage>
</organism>
<dbReference type="Proteomes" id="UP000426265">
    <property type="component" value="Unassembled WGS sequence"/>
</dbReference>
<sequence>MYRYLKKTKSQSHGTNEDVEIDDVVRIDDEQCETSKQGEVNGVRIQSEEPEANDGVSFKEDDSCVDTLDPANWGRIDQILWDFLVGKGPLARPHEDYMFPKYVNGRHFSHKLYKRAMKNVVWRGKGYYSIGKYMIQGLEQCYNKALPT</sequence>
<reference evidence="2 3" key="1">
    <citation type="submission" date="2019-11" db="EMBL/GenBank/DDBJ databases">
        <authorList>
            <person name="Jiao W.-B."/>
            <person name="Schneeberger K."/>
        </authorList>
    </citation>
    <scope>NUCLEOTIDE SEQUENCE [LARGE SCALE GENOMIC DNA]</scope>
    <source>
        <strain evidence="3">cv. An-1</strain>
    </source>
</reference>
<evidence type="ECO:0000256" key="1">
    <source>
        <dbReference type="SAM" id="MobiDB-lite"/>
    </source>
</evidence>
<evidence type="ECO:0000313" key="2">
    <source>
        <dbReference type="EMBL" id="VYS48161.1"/>
    </source>
</evidence>
<feature type="region of interest" description="Disordered" evidence="1">
    <location>
        <begin position="36"/>
        <end position="61"/>
    </location>
</feature>
<protein>
    <submittedName>
        <fullName evidence="2">Uncharacterized protein</fullName>
    </submittedName>
</protein>
<name>A0A654ERH5_ARATH</name>
<dbReference type="AlphaFoldDB" id="A0A654ERH5"/>